<dbReference type="InterPro" id="IPR036890">
    <property type="entry name" value="HATPase_C_sf"/>
</dbReference>
<evidence type="ECO:0000256" key="2">
    <source>
        <dbReference type="ARBA" id="ARBA00004370"/>
    </source>
</evidence>
<dbReference type="AlphaFoldDB" id="A0A4R3N3X2"/>
<feature type="domain" description="Histidine kinase" evidence="9">
    <location>
        <begin position="265"/>
        <end position="479"/>
    </location>
</feature>
<gene>
    <name evidence="11" type="ORF">EDC35_102374</name>
</gene>
<evidence type="ECO:0000313" key="11">
    <source>
        <dbReference type="EMBL" id="TCT23037.1"/>
    </source>
</evidence>
<protein>
    <recommendedName>
        <fullName evidence="3">histidine kinase</fullName>
        <ecNumber evidence="3">2.7.13.3</ecNumber>
    </recommendedName>
</protein>
<dbReference type="SUPFAM" id="SSF47384">
    <property type="entry name" value="Homodimeric domain of signal transducing histidine kinase"/>
    <property type="match status" value="1"/>
</dbReference>
<dbReference type="CDD" id="cd00082">
    <property type="entry name" value="HisKA"/>
    <property type="match status" value="1"/>
</dbReference>
<feature type="transmembrane region" description="Helical" evidence="8">
    <location>
        <begin position="6"/>
        <end position="26"/>
    </location>
</feature>
<dbReference type="Pfam" id="PF00672">
    <property type="entry name" value="HAMP"/>
    <property type="match status" value="1"/>
</dbReference>
<dbReference type="InterPro" id="IPR003594">
    <property type="entry name" value="HATPase_dom"/>
</dbReference>
<accession>A0A4R3N3X2</accession>
<evidence type="ECO:0000256" key="6">
    <source>
        <dbReference type="ARBA" id="ARBA00022777"/>
    </source>
</evidence>
<dbReference type="FunFam" id="3.30.565.10:FF:000006">
    <property type="entry name" value="Sensor histidine kinase WalK"/>
    <property type="match status" value="1"/>
</dbReference>
<dbReference type="GO" id="GO:0007234">
    <property type="term" value="P:osmosensory signaling via phosphorelay pathway"/>
    <property type="evidence" value="ECO:0007669"/>
    <property type="project" value="TreeGrafter"/>
</dbReference>
<keyword evidence="8" id="KW-1133">Transmembrane helix</keyword>
<comment type="subcellular location">
    <subcellularLocation>
        <location evidence="2">Membrane</location>
    </subcellularLocation>
</comment>
<evidence type="ECO:0000259" key="10">
    <source>
        <dbReference type="PROSITE" id="PS50885"/>
    </source>
</evidence>
<dbReference type="EC" id="2.7.13.3" evidence="3"/>
<dbReference type="Pfam" id="PF02518">
    <property type="entry name" value="HATPase_c"/>
    <property type="match status" value="1"/>
</dbReference>
<reference evidence="11 12" key="1">
    <citation type="submission" date="2019-03" db="EMBL/GenBank/DDBJ databases">
        <title>Genomic Encyclopedia of Type Strains, Phase IV (KMG-IV): sequencing the most valuable type-strain genomes for metagenomic binning, comparative biology and taxonomic classification.</title>
        <authorList>
            <person name="Goeker M."/>
        </authorList>
    </citation>
    <scope>NUCLEOTIDE SEQUENCE [LARGE SCALE GENOMIC DNA]</scope>
    <source>
        <strain evidence="11 12">DSM 13587</strain>
    </source>
</reference>
<dbReference type="Gene3D" id="3.30.565.10">
    <property type="entry name" value="Histidine kinase-like ATPase, C-terminal domain"/>
    <property type="match status" value="1"/>
</dbReference>
<evidence type="ECO:0000256" key="3">
    <source>
        <dbReference type="ARBA" id="ARBA00012438"/>
    </source>
</evidence>
<comment type="caution">
    <text evidence="11">The sequence shown here is derived from an EMBL/GenBank/DDBJ whole genome shotgun (WGS) entry which is preliminary data.</text>
</comment>
<dbReference type="PANTHER" id="PTHR42878">
    <property type="entry name" value="TWO-COMPONENT HISTIDINE KINASE"/>
    <property type="match status" value="1"/>
</dbReference>
<dbReference type="RefSeq" id="WP_132976149.1">
    <property type="nucleotide sequence ID" value="NZ_SMAO01000002.1"/>
</dbReference>
<dbReference type="Gene3D" id="1.10.287.130">
    <property type="match status" value="1"/>
</dbReference>
<keyword evidence="7" id="KW-0175">Coiled coil</keyword>
<dbReference type="PROSITE" id="PS50109">
    <property type="entry name" value="HIS_KIN"/>
    <property type="match status" value="1"/>
</dbReference>
<dbReference type="SMART" id="SM00304">
    <property type="entry name" value="HAMP"/>
    <property type="match status" value="1"/>
</dbReference>
<dbReference type="Pfam" id="PF00512">
    <property type="entry name" value="HisKA"/>
    <property type="match status" value="1"/>
</dbReference>
<evidence type="ECO:0000256" key="5">
    <source>
        <dbReference type="ARBA" id="ARBA00022679"/>
    </source>
</evidence>
<keyword evidence="6" id="KW-0418">Kinase</keyword>
<feature type="transmembrane region" description="Helical" evidence="8">
    <location>
        <begin position="172"/>
        <end position="190"/>
    </location>
</feature>
<dbReference type="CDD" id="cd06225">
    <property type="entry name" value="HAMP"/>
    <property type="match status" value="1"/>
</dbReference>
<name>A0A4R3N3X2_9GAMM</name>
<feature type="domain" description="HAMP" evidence="10">
    <location>
        <begin position="191"/>
        <end position="243"/>
    </location>
</feature>
<dbReference type="SMART" id="SM00388">
    <property type="entry name" value="HisKA"/>
    <property type="match status" value="1"/>
</dbReference>
<dbReference type="PROSITE" id="PS50885">
    <property type="entry name" value="HAMP"/>
    <property type="match status" value="1"/>
</dbReference>
<dbReference type="OrthoDB" id="7051794at2"/>
<organism evidence="11 12">
    <name type="scientific">Thiobaca trueperi</name>
    <dbReference type="NCBI Taxonomy" id="127458"/>
    <lineage>
        <taxon>Bacteria</taxon>
        <taxon>Pseudomonadati</taxon>
        <taxon>Pseudomonadota</taxon>
        <taxon>Gammaproteobacteria</taxon>
        <taxon>Chromatiales</taxon>
        <taxon>Chromatiaceae</taxon>
        <taxon>Thiobaca</taxon>
    </lineage>
</organism>
<comment type="catalytic activity">
    <reaction evidence="1">
        <text>ATP + protein L-histidine = ADP + protein N-phospho-L-histidine.</text>
        <dbReference type="EC" id="2.7.13.3"/>
    </reaction>
</comment>
<keyword evidence="8" id="KW-0472">Membrane</keyword>
<evidence type="ECO:0000313" key="12">
    <source>
        <dbReference type="Proteomes" id="UP000295717"/>
    </source>
</evidence>
<dbReference type="Gene3D" id="6.10.340.10">
    <property type="match status" value="1"/>
</dbReference>
<keyword evidence="5" id="KW-0808">Transferase</keyword>
<dbReference type="GO" id="GO:0000156">
    <property type="term" value="F:phosphorelay response regulator activity"/>
    <property type="evidence" value="ECO:0007669"/>
    <property type="project" value="TreeGrafter"/>
</dbReference>
<dbReference type="GO" id="GO:0005886">
    <property type="term" value="C:plasma membrane"/>
    <property type="evidence" value="ECO:0007669"/>
    <property type="project" value="UniProtKB-ARBA"/>
</dbReference>
<dbReference type="InterPro" id="IPR050351">
    <property type="entry name" value="BphY/WalK/GraS-like"/>
</dbReference>
<dbReference type="EMBL" id="SMAO01000002">
    <property type="protein sequence ID" value="TCT23037.1"/>
    <property type="molecule type" value="Genomic_DNA"/>
</dbReference>
<proteinExistence type="predicted"/>
<dbReference type="GO" id="GO:0030295">
    <property type="term" value="F:protein kinase activator activity"/>
    <property type="evidence" value="ECO:0007669"/>
    <property type="project" value="TreeGrafter"/>
</dbReference>
<feature type="coiled-coil region" evidence="7">
    <location>
        <begin position="224"/>
        <end position="258"/>
    </location>
</feature>
<dbReference type="GO" id="GO:0000155">
    <property type="term" value="F:phosphorelay sensor kinase activity"/>
    <property type="evidence" value="ECO:0007669"/>
    <property type="project" value="InterPro"/>
</dbReference>
<keyword evidence="4" id="KW-0597">Phosphoprotein</keyword>
<evidence type="ECO:0000256" key="4">
    <source>
        <dbReference type="ARBA" id="ARBA00022553"/>
    </source>
</evidence>
<dbReference type="InterPro" id="IPR003660">
    <property type="entry name" value="HAMP_dom"/>
</dbReference>
<dbReference type="InterPro" id="IPR003661">
    <property type="entry name" value="HisK_dim/P_dom"/>
</dbReference>
<evidence type="ECO:0000256" key="7">
    <source>
        <dbReference type="SAM" id="Coils"/>
    </source>
</evidence>
<keyword evidence="12" id="KW-1185">Reference proteome</keyword>
<evidence type="ECO:0000256" key="1">
    <source>
        <dbReference type="ARBA" id="ARBA00000085"/>
    </source>
</evidence>
<dbReference type="InterPro" id="IPR005467">
    <property type="entry name" value="His_kinase_dom"/>
</dbReference>
<keyword evidence="8" id="KW-0812">Transmembrane</keyword>
<dbReference type="InterPro" id="IPR004358">
    <property type="entry name" value="Sig_transdc_His_kin-like_C"/>
</dbReference>
<evidence type="ECO:0000256" key="8">
    <source>
        <dbReference type="SAM" id="Phobius"/>
    </source>
</evidence>
<sequence length="494" mass="54683">MGIKTKLKLIGLLPVLMAVIFGLIAYQGQGRLSDMRRQTTLAGEMLDKIWQLESATHRFVETRGANFRPLVYALFDVLDSQMQQLSQDSLEPSADTSLTDLRARLARIHGDFVKLDRLYRGALQAFDMAQILPVAERLRAELGEIKPFLSRLHWGNQQALTDYSDRLARTQFILIGLTTLLILMLAYPVLSRINTALDVLSRGAKELGACNPPSVLTLSGQDEFSQLARDFNQMTERLAAAEAARTQHLRELENAVKDLENFSYSVSHDLRSPLRAIDGFVAILLDEYAPQLDAEGLRLFGVVQDNAKKMEQLIDDILALSRAGRLELQTSRVDMNDLVDAVWSDLSESLGERPVQFRRADLPSIVGDARALRQVWQNLLDNALKFTQGREPAVIEVSAESLGGMIRYSVKDNGAGFDPAYANKLFGLFLRLHGTDEFAGTGVGLAIVKRFIQKHDGQVEGIGAVDAGATFSFSLPLQPSIASGGPHDHERHSC</sequence>
<evidence type="ECO:0000259" key="9">
    <source>
        <dbReference type="PROSITE" id="PS50109"/>
    </source>
</evidence>
<dbReference type="PANTHER" id="PTHR42878:SF15">
    <property type="entry name" value="BACTERIOPHYTOCHROME"/>
    <property type="match status" value="1"/>
</dbReference>
<dbReference type="PRINTS" id="PR00344">
    <property type="entry name" value="BCTRLSENSOR"/>
</dbReference>
<dbReference type="SUPFAM" id="SSF55874">
    <property type="entry name" value="ATPase domain of HSP90 chaperone/DNA topoisomerase II/histidine kinase"/>
    <property type="match status" value="1"/>
</dbReference>
<dbReference type="SMART" id="SM00387">
    <property type="entry name" value="HATPase_c"/>
    <property type="match status" value="1"/>
</dbReference>
<dbReference type="InterPro" id="IPR036097">
    <property type="entry name" value="HisK_dim/P_sf"/>
</dbReference>
<dbReference type="Proteomes" id="UP000295717">
    <property type="component" value="Unassembled WGS sequence"/>
</dbReference>